<feature type="region of interest" description="Disordered" evidence="4">
    <location>
        <begin position="160"/>
        <end position="280"/>
    </location>
</feature>
<feature type="region of interest" description="Disordered" evidence="4">
    <location>
        <begin position="1"/>
        <end position="126"/>
    </location>
</feature>
<dbReference type="Proteomes" id="UP000812966">
    <property type="component" value="Unassembled WGS sequence"/>
</dbReference>
<dbReference type="CDD" id="cd12148">
    <property type="entry name" value="fungal_TF_MHR"/>
    <property type="match status" value="1"/>
</dbReference>
<comment type="subcellular location">
    <subcellularLocation>
        <location evidence="1">Nucleus</location>
    </subcellularLocation>
</comment>
<dbReference type="GO" id="GO:0005634">
    <property type="term" value="C:nucleus"/>
    <property type="evidence" value="ECO:0007669"/>
    <property type="project" value="UniProtKB-SubCell"/>
</dbReference>
<dbReference type="GO" id="GO:0008270">
    <property type="term" value="F:zinc ion binding"/>
    <property type="evidence" value="ECO:0007669"/>
    <property type="project" value="InterPro"/>
</dbReference>
<feature type="compositionally biased region" description="Polar residues" evidence="4">
    <location>
        <begin position="196"/>
        <end position="210"/>
    </location>
</feature>
<comment type="caution">
    <text evidence="6">The sequence shown here is derived from an EMBL/GenBank/DDBJ whole genome shotgun (WGS) entry which is preliminary data.</text>
</comment>
<name>A0A8K0JLI6_9TREE</name>
<evidence type="ECO:0000256" key="3">
    <source>
        <dbReference type="ARBA" id="ARBA00023242"/>
    </source>
</evidence>
<dbReference type="InterPro" id="IPR050613">
    <property type="entry name" value="Sec_Metabolite_Reg"/>
</dbReference>
<evidence type="ECO:0000256" key="1">
    <source>
        <dbReference type="ARBA" id="ARBA00004123"/>
    </source>
</evidence>
<feature type="domain" description="Zn(2)-C6 fungal-type" evidence="5">
    <location>
        <begin position="129"/>
        <end position="158"/>
    </location>
</feature>
<dbReference type="PANTHER" id="PTHR31001">
    <property type="entry name" value="UNCHARACTERIZED TRANSCRIPTIONAL REGULATORY PROTEIN"/>
    <property type="match status" value="1"/>
</dbReference>
<sequence>MSATENENEHENQNKNENEDQDQNHNQNLDQDRLRQAERERSVDRTTNVNMDTNTNTGAKRRRTGSISASTTNPASASTSVEIVGGGGGSKNKPGGNGSASTSGSTTTGGGGSSGSTGARGKKPREQFSCVECFRRKQRCDRRFPCSNCIQRRLPERCLPPPGMTLGHQGQGQGQPAPTNMLHSGGTATVPLPAGPNNNNHHIGTASTGYSIGRPGTHVKPNVFGNGDNGNNSHSNNNNNNNNNINPFSNPSSSSISLSPPEAGPSSRARTSISGSVKPDVENAARPALLNTISGSSSSSFRGIHPDRYQYQYDHLRPNQTQTQLHDSKYHSQSDLERQYVHNDHDSAFPRPRTSAPPIDIDSNTDPTSTLAETTARLSRLERLLSLKDQGYAEKRLRLAEEAVLRLLQVREGEEVDTGLDGALYEGRGHGRGEGAIVGEDKRGMDESEKMGRSRYDYEDRGLSHGESTGSGDPGLIVGSGGTGGMGPIMGDASSDAEGAMQDEGAVELLGDNGYNGATALAALSRAPVLSRVQTSSARNSYDDRSFLSIKNHLSGVSSSLDKLLDLTHFQNNEIRALFAVLPSRDVCETLIENYWREWDWTRCPLPNGVFPSDWRAWFDVDTFLRAHAKVLSEQGSNMMASLALVLSVLALGSVSPTLRSTDGHALSSAIFWAAIKALAYCQSPGSNDSKTMWARAILMRYGDLIRNTQMQWYMKSSWIANAMDQGFHRDGAGFGLAPEVTAERRVIWSHVLHADREWALVLGRPMQINQYSTLMPTEADLMAWPWDYRQYMLARNELTPILERISTLFQELSLKRTPEAHSNGNFTQTDAYNDKTYQDLLTIDRTLDAYMASLPAHFSLDPTKTNDALERRYPRLKVYRQIVIAQVSFVRITMHRPFMLKALRKKKHPYRYSWQRCVDTAVQDLRARKMWTRTFNPSEQRQMFIGAWALFNSAVVLGLSILISVDMAEVPDPDTYQEYIGHLQECVETLQSDLDQGRDDAVSRRERRIMDSLLARLDACTSSAARPKISPRVVETPQSSPLSPFNLLESLRNPSSTSTPTVSPLPSSSTRSCCNLSLRNRA</sequence>
<dbReference type="CDD" id="cd00067">
    <property type="entry name" value="GAL4"/>
    <property type="match status" value="1"/>
</dbReference>
<feature type="region of interest" description="Disordered" evidence="4">
    <location>
        <begin position="421"/>
        <end position="498"/>
    </location>
</feature>
<dbReference type="PANTHER" id="PTHR31001:SF87">
    <property type="entry name" value="COL-21"/>
    <property type="match status" value="1"/>
</dbReference>
<feature type="region of interest" description="Disordered" evidence="4">
    <location>
        <begin position="1029"/>
        <end position="1073"/>
    </location>
</feature>
<evidence type="ECO:0000313" key="7">
    <source>
        <dbReference type="Proteomes" id="UP000812966"/>
    </source>
</evidence>
<dbReference type="EMBL" id="JABELV010000056">
    <property type="protein sequence ID" value="KAG7548955.1"/>
    <property type="molecule type" value="Genomic_DNA"/>
</dbReference>
<dbReference type="InterPro" id="IPR001138">
    <property type="entry name" value="Zn2Cys6_DnaBD"/>
</dbReference>
<dbReference type="InterPro" id="IPR036864">
    <property type="entry name" value="Zn2-C6_fun-type_DNA-bd_sf"/>
</dbReference>
<dbReference type="InterPro" id="IPR007219">
    <property type="entry name" value="XnlR_reg_dom"/>
</dbReference>
<feature type="compositionally biased region" description="Basic and acidic residues" evidence="4">
    <location>
        <begin position="7"/>
        <end position="18"/>
    </location>
</feature>
<keyword evidence="3" id="KW-0539">Nucleus</keyword>
<evidence type="ECO:0000259" key="5">
    <source>
        <dbReference type="PROSITE" id="PS50048"/>
    </source>
</evidence>
<feature type="region of interest" description="Disordered" evidence="4">
    <location>
        <begin position="348"/>
        <end position="370"/>
    </location>
</feature>
<feature type="compositionally biased region" description="Low complexity" evidence="4">
    <location>
        <begin position="1055"/>
        <end position="1073"/>
    </location>
</feature>
<accession>A0A8K0JLI6</accession>
<reference evidence="6" key="1">
    <citation type="submission" date="2020-04" db="EMBL/GenBank/DDBJ databases">
        <title>Analysis of mating type loci in Filobasidium floriforme.</title>
        <authorList>
            <person name="Nowrousian M."/>
        </authorList>
    </citation>
    <scope>NUCLEOTIDE SEQUENCE</scope>
    <source>
        <strain evidence="6">CBS 6242</strain>
    </source>
</reference>
<gene>
    <name evidence="6" type="ORF">FFLO_03160</name>
</gene>
<feature type="compositionally biased region" description="Low complexity" evidence="4">
    <location>
        <begin position="66"/>
        <end position="80"/>
    </location>
</feature>
<dbReference type="GO" id="GO:0006351">
    <property type="term" value="P:DNA-templated transcription"/>
    <property type="evidence" value="ECO:0007669"/>
    <property type="project" value="InterPro"/>
</dbReference>
<keyword evidence="7" id="KW-1185">Reference proteome</keyword>
<dbReference type="GO" id="GO:0000981">
    <property type="term" value="F:DNA-binding transcription factor activity, RNA polymerase II-specific"/>
    <property type="evidence" value="ECO:0007669"/>
    <property type="project" value="InterPro"/>
</dbReference>
<dbReference type="GO" id="GO:0003677">
    <property type="term" value="F:DNA binding"/>
    <property type="evidence" value="ECO:0007669"/>
    <property type="project" value="InterPro"/>
</dbReference>
<feature type="compositionally biased region" description="Gly residues" evidence="4">
    <location>
        <begin position="84"/>
        <end position="98"/>
    </location>
</feature>
<proteinExistence type="predicted"/>
<evidence type="ECO:0000256" key="4">
    <source>
        <dbReference type="SAM" id="MobiDB-lite"/>
    </source>
</evidence>
<evidence type="ECO:0000313" key="6">
    <source>
        <dbReference type="EMBL" id="KAG7548955.1"/>
    </source>
</evidence>
<feature type="compositionally biased region" description="Low complexity" evidence="4">
    <location>
        <begin position="46"/>
        <end position="57"/>
    </location>
</feature>
<dbReference type="Pfam" id="PF04082">
    <property type="entry name" value="Fungal_trans"/>
    <property type="match status" value="1"/>
</dbReference>
<keyword evidence="2" id="KW-0479">Metal-binding</keyword>
<protein>
    <recommendedName>
        <fullName evidence="5">Zn(2)-C6 fungal-type domain-containing protein</fullName>
    </recommendedName>
</protein>
<feature type="compositionally biased region" description="Basic and acidic residues" evidence="4">
    <location>
        <begin position="427"/>
        <end position="464"/>
    </location>
</feature>
<dbReference type="AlphaFoldDB" id="A0A8K0JLI6"/>
<feature type="compositionally biased region" description="Gly residues" evidence="4">
    <location>
        <begin position="478"/>
        <end position="488"/>
    </location>
</feature>
<feature type="compositionally biased region" description="Low complexity" evidence="4">
    <location>
        <begin position="229"/>
        <end position="261"/>
    </location>
</feature>
<dbReference type="PROSITE" id="PS50048">
    <property type="entry name" value="ZN2_CY6_FUNGAL_2"/>
    <property type="match status" value="1"/>
</dbReference>
<dbReference type="Pfam" id="PF00172">
    <property type="entry name" value="Zn_clus"/>
    <property type="match status" value="1"/>
</dbReference>
<evidence type="ECO:0000256" key="2">
    <source>
        <dbReference type="ARBA" id="ARBA00022723"/>
    </source>
</evidence>
<feature type="compositionally biased region" description="Basic and acidic residues" evidence="4">
    <location>
        <begin position="30"/>
        <end position="44"/>
    </location>
</feature>
<organism evidence="6 7">
    <name type="scientific">Filobasidium floriforme</name>
    <dbReference type="NCBI Taxonomy" id="5210"/>
    <lineage>
        <taxon>Eukaryota</taxon>
        <taxon>Fungi</taxon>
        <taxon>Dikarya</taxon>
        <taxon>Basidiomycota</taxon>
        <taxon>Agaricomycotina</taxon>
        <taxon>Tremellomycetes</taxon>
        <taxon>Filobasidiales</taxon>
        <taxon>Filobasidiaceae</taxon>
        <taxon>Filobasidium</taxon>
    </lineage>
</organism>
<dbReference type="SUPFAM" id="SSF57701">
    <property type="entry name" value="Zn2/Cys6 DNA-binding domain"/>
    <property type="match status" value="1"/>
</dbReference>